<comment type="caution">
    <text evidence="1">The sequence shown here is derived from an EMBL/GenBank/DDBJ whole genome shotgun (WGS) entry which is preliminary data.</text>
</comment>
<dbReference type="Proteomes" id="UP000240429">
    <property type="component" value="Unassembled WGS sequence"/>
</dbReference>
<accession>A0A2P8Q9G6</accession>
<keyword evidence="2" id="KW-1185">Reference proteome</keyword>
<organism evidence="1 2">
    <name type="scientific">Streptomyces dioscori</name>
    <dbReference type="NCBI Taxonomy" id="2109333"/>
    <lineage>
        <taxon>Bacteria</taxon>
        <taxon>Bacillati</taxon>
        <taxon>Actinomycetota</taxon>
        <taxon>Actinomycetes</taxon>
        <taxon>Kitasatosporales</taxon>
        <taxon>Streptomycetaceae</taxon>
        <taxon>Streptomyces</taxon>
        <taxon>Streptomyces aurantiacus group</taxon>
    </lineage>
</organism>
<name>A0A2P8Q9G6_9ACTN</name>
<dbReference type="EMBL" id="PYBJ01000007">
    <property type="protein sequence ID" value="PSM42890.1"/>
    <property type="molecule type" value="Genomic_DNA"/>
</dbReference>
<dbReference type="RefSeq" id="WP_107016572.1">
    <property type="nucleotide sequence ID" value="NZ_KZ679041.1"/>
</dbReference>
<dbReference type="OrthoDB" id="3443270at2"/>
<sequence>MTTANATHGMLLTRIPGRSGRFWEPHTVQLRPGHLRSAAAAEIRATRMVKDEDEDVYGALRVFPNRRQRGQAAALLAAGNPVTPALLDLVDHPGLPPALITAWAPGASSVPLRALRERDDLDAMLAAGHRWTPTGALRTLVPLGRALDDMARAGFVPIELSPDHLVVNSGSMMMAGIGRHGYIPSEGRMPGAQGMSLPTALLLGSDLPTAGTGKDAFARWREVQVRALTRLAGWMACGLPPGAWGSVDGPADLGAYLRAAGFRRVPALRPGRLADTLAREAREEEQAHAEADISEARALLLYDDVAQYSGGSRREINPEALRLALLHDHGPKVIALAAFDDRRLNTRVATLLSGAGWVLVRPDELMNRVCLVASAASHARVVIAGRIGAADLRRVQRESARSVEQVDPEDLSLTASKIAGMRADQLPYLTDPALEQYTEEILQDPSVPAARRRSTGQAIRRRTFAAGWTLKLGGADRMRPRERGTLLDRMADCFGTNTELLVAVRARQNAPGLRKRNRQLDDAGMRRLVTALSGVPRSGFRDCLMSALLGPAEEDLYGEATRRLLPVAGRLADIFDARRPVGPDALPMDDALRQRPGIRRVGLYGRLCTAVPEVVPERLAAAVTQMDDTLVSLLSQIPAPSLQFLAGRLEDPKLLDLLRPHLQGDDLDLLARYTPQMWRRLLEGLRQPQHLGVLGLGWVQVVEQDVTGAVDARVLSQIAADADVSGHDTVRALLGTAPADWPVVCAHPALSARWLAEQGALDIAEIVASFPDTRAALAEYGTDGLRHALELGLDQLSMSRIKGYADGIGRTADEVLTAFQERGFEHAEQTEPLDTAAAVAWSRWQMGRGEELDWALGNVISRPGKIRTWAVYGPRLEQRVAAAVMGPGAVPETADALAADPVLLPLLAILSSPDQRTALLRLYAVEREATLDPRARRELPLILSAADPAQALRTLLRDGLGVVAQQFAERHGLSPEQRRMLAELAPLTSELAARSLESVLQAGARFGPRVAVTAAVVEQRLPGSAEEVSVWGPRWLPLLAGGSGPRVLRLLVEQRAKHGARAGVLTPWLLAAGEDGLALVERFGSDALDLVLATEAAPAEARLLGELLMLPGSGPTLYGLVTGYGLPPETWSRTARMLASGEHPERILLRLWSSAPAR</sequence>
<evidence type="ECO:0000313" key="1">
    <source>
        <dbReference type="EMBL" id="PSM42890.1"/>
    </source>
</evidence>
<protein>
    <submittedName>
        <fullName evidence="1">Uncharacterized protein</fullName>
    </submittedName>
</protein>
<evidence type="ECO:0000313" key="2">
    <source>
        <dbReference type="Proteomes" id="UP000240429"/>
    </source>
</evidence>
<gene>
    <name evidence="1" type="ORF">C6Y14_11900</name>
</gene>
<reference evidence="1 2" key="1">
    <citation type="submission" date="2018-03" db="EMBL/GenBank/DDBJ databases">
        <title>Streptomyces dioscori sp. nov., a novel endophytic actinobacterium isolated from bulbil of Dioscorea bulbifera L.</title>
        <authorList>
            <person name="Zhikuan W."/>
        </authorList>
    </citation>
    <scope>NUCLEOTIDE SEQUENCE [LARGE SCALE GENOMIC DNA]</scope>
    <source>
        <strain evidence="1 2">A217</strain>
    </source>
</reference>
<proteinExistence type="predicted"/>
<dbReference type="AlphaFoldDB" id="A0A2P8Q9G6"/>